<organism evidence="2">
    <name type="scientific">Arundo donax</name>
    <name type="common">Giant reed</name>
    <name type="synonym">Donax arundinaceus</name>
    <dbReference type="NCBI Taxonomy" id="35708"/>
    <lineage>
        <taxon>Eukaryota</taxon>
        <taxon>Viridiplantae</taxon>
        <taxon>Streptophyta</taxon>
        <taxon>Embryophyta</taxon>
        <taxon>Tracheophyta</taxon>
        <taxon>Spermatophyta</taxon>
        <taxon>Magnoliopsida</taxon>
        <taxon>Liliopsida</taxon>
        <taxon>Poales</taxon>
        <taxon>Poaceae</taxon>
        <taxon>PACMAD clade</taxon>
        <taxon>Arundinoideae</taxon>
        <taxon>Arundineae</taxon>
        <taxon>Arundo</taxon>
    </lineage>
</organism>
<evidence type="ECO:0000313" key="2">
    <source>
        <dbReference type="EMBL" id="JAE25209.1"/>
    </source>
</evidence>
<dbReference type="AlphaFoldDB" id="A0A0A9GP91"/>
<reference evidence="2" key="2">
    <citation type="journal article" date="2015" name="Data Brief">
        <title>Shoot transcriptome of the giant reed, Arundo donax.</title>
        <authorList>
            <person name="Barrero R.A."/>
            <person name="Guerrero F.D."/>
            <person name="Moolhuijzen P."/>
            <person name="Goolsby J.A."/>
            <person name="Tidwell J."/>
            <person name="Bellgard S.E."/>
            <person name="Bellgard M.I."/>
        </authorList>
    </citation>
    <scope>NUCLEOTIDE SEQUENCE</scope>
    <source>
        <tissue evidence="2">Shoot tissue taken approximately 20 cm above the soil surface</tissue>
    </source>
</reference>
<name>A0A0A9GP91_ARUDO</name>
<accession>A0A0A9GP91</accession>
<reference evidence="2" key="1">
    <citation type="submission" date="2014-09" db="EMBL/GenBank/DDBJ databases">
        <authorList>
            <person name="Magalhaes I.L.F."/>
            <person name="Oliveira U."/>
            <person name="Santos F.R."/>
            <person name="Vidigal T.H.D.A."/>
            <person name="Brescovit A.D."/>
            <person name="Santos A.J."/>
        </authorList>
    </citation>
    <scope>NUCLEOTIDE SEQUENCE</scope>
    <source>
        <tissue evidence="2">Shoot tissue taken approximately 20 cm above the soil surface</tissue>
    </source>
</reference>
<feature type="region of interest" description="Disordered" evidence="1">
    <location>
        <begin position="1"/>
        <end position="20"/>
    </location>
</feature>
<proteinExistence type="predicted"/>
<dbReference type="EMBL" id="GBRH01172687">
    <property type="protein sequence ID" value="JAE25209.1"/>
    <property type="molecule type" value="Transcribed_RNA"/>
</dbReference>
<protein>
    <submittedName>
        <fullName evidence="2">Uncharacterized protein</fullName>
    </submittedName>
</protein>
<evidence type="ECO:0000256" key="1">
    <source>
        <dbReference type="SAM" id="MobiDB-lite"/>
    </source>
</evidence>
<sequence>MASEMQCLVPGLPSQASVGGRRGVTSLGAFLAFSAQSPPIQGKSGVGCTYLLSIYNRRECNVCGGGSGGIYVCLTALTRAKSPLIRS</sequence>